<dbReference type="Proteomes" id="UP000237968">
    <property type="component" value="Unassembled WGS sequence"/>
</dbReference>
<dbReference type="InterPro" id="IPR049804">
    <property type="entry name" value="Choice_anch_L"/>
</dbReference>
<dbReference type="EMBL" id="PVNK01000279">
    <property type="protein sequence ID" value="PRP90511.1"/>
    <property type="molecule type" value="Genomic_DNA"/>
</dbReference>
<evidence type="ECO:0000256" key="1">
    <source>
        <dbReference type="SAM" id="MobiDB-lite"/>
    </source>
</evidence>
<evidence type="ECO:0000256" key="2">
    <source>
        <dbReference type="SAM" id="SignalP"/>
    </source>
</evidence>
<dbReference type="NCBIfam" id="NF038133">
    <property type="entry name" value="choice_anch_L"/>
    <property type="match status" value="1"/>
</dbReference>
<accession>A0A2S9XCV3</accession>
<reference evidence="3 4" key="1">
    <citation type="submission" date="2018-03" db="EMBL/GenBank/DDBJ databases">
        <title>Draft Genome Sequences of the Obligatory Marine Myxobacteria Enhygromyxa salina SWB005.</title>
        <authorList>
            <person name="Poehlein A."/>
            <person name="Moghaddam J.A."/>
            <person name="Harms H."/>
            <person name="Alanjari M."/>
            <person name="Koenig G.M."/>
            <person name="Daniel R."/>
            <person name="Schaeberle T.F."/>
        </authorList>
    </citation>
    <scope>NUCLEOTIDE SEQUENCE [LARGE SCALE GENOMIC DNA]</scope>
    <source>
        <strain evidence="3 4">SWB005</strain>
    </source>
</reference>
<dbReference type="PROSITE" id="PS51257">
    <property type="entry name" value="PROKAR_LIPOPROTEIN"/>
    <property type="match status" value="1"/>
</dbReference>
<organism evidence="3 4">
    <name type="scientific">Enhygromyxa salina</name>
    <dbReference type="NCBI Taxonomy" id="215803"/>
    <lineage>
        <taxon>Bacteria</taxon>
        <taxon>Pseudomonadati</taxon>
        <taxon>Myxococcota</taxon>
        <taxon>Polyangia</taxon>
        <taxon>Nannocystales</taxon>
        <taxon>Nannocystaceae</taxon>
        <taxon>Enhygromyxa</taxon>
    </lineage>
</organism>
<evidence type="ECO:0000313" key="4">
    <source>
        <dbReference type="Proteomes" id="UP000237968"/>
    </source>
</evidence>
<dbReference type="AlphaFoldDB" id="A0A2S9XCV3"/>
<gene>
    <name evidence="3" type="ORF">ENSA5_64260</name>
</gene>
<feature type="signal peptide" evidence="2">
    <location>
        <begin position="1"/>
        <end position="17"/>
    </location>
</feature>
<feature type="compositionally biased region" description="Low complexity" evidence="1">
    <location>
        <begin position="29"/>
        <end position="42"/>
    </location>
</feature>
<evidence type="ECO:0000313" key="3">
    <source>
        <dbReference type="EMBL" id="PRP90511.1"/>
    </source>
</evidence>
<sequence>MLLGSCRSVGARFTAVAALSLLALGCGKDSGADASSGADGISSGIGGDGDSDSEGGDSDPDTGSPKLDMDSEDTDMLPCGEGELCECDIPPHTPCDGPANTPVVQALGLNCPGDPTVTFATTGAAAGIGTRSSFGNLGAFPPQEGSQYVVIGSGAVAELDDNSGLGACNSDLGAYDPGSLPAPLVGADVGAQTCAENPALVGMGDCSNTIEAQLAGSVNDYTELRITATVPDFVNSFSYNLAYFSYEYPEYYQSVFNDMYIGWLESEVWTGNVSFDEFGAPISLNAGFLDYRDANSDNDPDCQGGCSAPELHGTCMEGHAGTKWLTTTAGVKPGETITLVLAIFDMSDSVLDSYAFIDNFQWGCDGDQPPSTTPIE</sequence>
<comment type="caution">
    <text evidence="3">The sequence shown here is derived from an EMBL/GenBank/DDBJ whole genome shotgun (WGS) entry which is preliminary data.</text>
</comment>
<proteinExistence type="predicted"/>
<keyword evidence="2" id="KW-0732">Signal</keyword>
<feature type="chain" id="PRO_5015628115" evidence="2">
    <location>
        <begin position="18"/>
        <end position="376"/>
    </location>
</feature>
<name>A0A2S9XCV3_9BACT</name>
<feature type="compositionally biased region" description="Acidic residues" evidence="1">
    <location>
        <begin position="49"/>
        <end position="60"/>
    </location>
</feature>
<protein>
    <submittedName>
        <fullName evidence="3">Uncharacterized protein</fullName>
    </submittedName>
</protein>
<feature type="region of interest" description="Disordered" evidence="1">
    <location>
        <begin position="29"/>
        <end position="75"/>
    </location>
</feature>
<keyword evidence="4" id="KW-1185">Reference proteome</keyword>